<comment type="subcellular location">
    <subcellularLocation>
        <location evidence="1">Cell membrane</location>
        <topology evidence="1">Multi-pass membrane protein</topology>
    </subcellularLocation>
</comment>
<dbReference type="EMBL" id="QWEZ01000001">
    <property type="protein sequence ID" value="RRJ83813.1"/>
    <property type="molecule type" value="Genomic_DNA"/>
</dbReference>
<comment type="similarity">
    <text evidence="2">Belongs to the CPA3 antiporters (TC 2.A.63) subunit E family.</text>
</comment>
<evidence type="ECO:0000313" key="8">
    <source>
        <dbReference type="Proteomes" id="UP000280792"/>
    </source>
</evidence>
<dbReference type="PIRSF" id="PIRSF019239">
    <property type="entry name" value="MrpE"/>
    <property type="match status" value="1"/>
</dbReference>
<dbReference type="Proteomes" id="UP000280792">
    <property type="component" value="Unassembled WGS sequence"/>
</dbReference>
<keyword evidence="3" id="KW-1003">Cell membrane</keyword>
<organism evidence="7 8">
    <name type="scientific">Aestuariirhabdus litorea</name>
    <dbReference type="NCBI Taxonomy" id="2528527"/>
    <lineage>
        <taxon>Bacteria</taxon>
        <taxon>Pseudomonadati</taxon>
        <taxon>Pseudomonadota</taxon>
        <taxon>Gammaproteobacteria</taxon>
        <taxon>Oceanospirillales</taxon>
        <taxon>Aestuariirhabdaceae</taxon>
        <taxon>Aestuariirhabdus</taxon>
    </lineage>
</organism>
<comment type="caution">
    <text evidence="7">The sequence shown here is derived from an EMBL/GenBank/DDBJ whole genome shotgun (WGS) entry which is preliminary data.</text>
</comment>
<keyword evidence="4" id="KW-0812">Transmembrane</keyword>
<keyword evidence="8" id="KW-1185">Reference proteome</keyword>
<keyword evidence="6" id="KW-0472">Membrane</keyword>
<evidence type="ECO:0000256" key="2">
    <source>
        <dbReference type="ARBA" id="ARBA00006228"/>
    </source>
</evidence>
<dbReference type="GO" id="GO:0008324">
    <property type="term" value="F:monoatomic cation transmembrane transporter activity"/>
    <property type="evidence" value="ECO:0007669"/>
    <property type="project" value="InterPro"/>
</dbReference>
<dbReference type="NCBIfam" id="NF006518">
    <property type="entry name" value="PRK08965.1-2"/>
    <property type="match status" value="1"/>
</dbReference>
<dbReference type="PANTHER" id="PTHR34584:SF1">
    <property type="entry name" value="NA(+)_H(+) ANTIPORTER SUBUNIT E1"/>
    <property type="match status" value="1"/>
</dbReference>
<dbReference type="PANTHER" id="PTHR34584">
    <property type="entry name" value="NA(+)/H(+) ANTIPORTER SUBUNIT E1"/>
    <property type="match status" value="1"/>
</dbReference>
<dbReference type="AlphaFoldDB" id="A0A3P3VSR0"/>
<evidence type="ECO:0000256" key="1">
    <source>
        <dbReference type="ARBA" id="ARBA00004651"/>
    </source>
</evidence>
<evidence type="ECO:0000256" key="4">
    <source>
        <dbReference type="ARBA" id="ARBA00022692"/>
    </source>
</evidence>
<gene>
    <name evidence="7" type="ORF">D0544_01455</name>
</gene>
<accession>A0A3P3VSR0</accession>
<reference evidence="7 8" key="2">
    <citation type="submission" date="2018-12" db="EMBL/GenBank/DDBJ databases">
        <title>Simiduia agarivorans gen. nov., sp. nov., a marine, agarolytic bacterium isolated from shallow coastal water from Keelung, Taiwan.</title>
        <authorList>
            <person name="Shieh W.Y."/>
        </authorList>
    </citation>
    <scope>NUCLEOTIDE SEQUENCE [LARGE SCALE GENOMIC DNA]</scope>
    <source>
        <strain evidence="7 8">GTF-13</strain>
    </source>
</reference>
<dbReference type="Pfam" id="PF01899">
    <property type="entry name" value="MNHE"/>
    <property type="match status" value="1"/>
</dbReference>
<dbReference type="InterPro" id="IPR002758">
    <property type="entry name" value="Cation_antiport_E"/>
</dbReference>
<proteinExistence type="inferred from homology"/>
<evidence type="ECO:0000256" key="5">
    <source>
        <dbReference type="ARBA" id="ARBA00022989"/>
    </source>
</evidence>
<keyword evidence="5" id="KW-1133">Transmembrane helix</keyword>
<protein>
    <submittedName>
        <fullName evidence="7">Na+/H+ antiporter subunit E</fullName>
    </submittedName>
</protein>
<reference evidence="7 8" key="1">
    <citation type="submission" date="2018-08" db="EMBL/GenBank/DDBJ databases">
        <authorList>
            <person name="Khan S.A."/>
        </authorList>
    </citation>
    <scope>NUCLEOTIDE SEQUENCE [LARGE SCALE GENOMIC DNA]</scope>
    <source>
        <strain evidence="7 8">GTF-13</strain>
    </source>
</reference>
<sequence length="167" mass="18761">MNENKGFKLFPHPGTSLLLLLVWLLLNNSLSAGQVVLGSLLAVAIPLLTAPLQYPQPTFHKPWIAFLYVLRVVWDIIVSNFQVARQVLGPIGRLRPAFIAIPLDIEAEVAITILANTISLTPGTVSTDLSKDHRWLYVHVLNLEDEEELIRTIKQRYETPLKEIFGC</sequence>
<name>A0A3P3VSR0_9GAMM</name>
<evidence type="ECO:0000256" key="6">
    <source>
        <dbReference type="ARBA" id="ARBA00023136"/>
    </source>
</evidence>
<dbReference type="RefSeq" id="WP_125014144.1">
    <property type="nucleotide sequence ID" value="NZ_QWEZ01000001.1"/>
</dbReference>
<dbReference type="GO" id="GO:0005886">
    <property type="term" value="C:plasma membrane"/>
    <property type="evidence" value="ECO:0007669"/>
    <property type="project" value="UniProtKB-SubCell"/>
</dbReference>
<evidence type="ECO:0000313" key="7">
    <source>
        <dbReference type="EMBL" id="RRJ83813.1"/>
    </source>
</evidence>
<evidence type="ECO:0000256" key="3">
    <source>
        <dbReference type="ARBA" id="ARBA00022475"/>
    </source>
</evidence>